<protein>
    <submittedName>
        <fullName evidence="2">ParM/StbA family protein</fullName>
    </submittedName>
</protein>
<dbReference type="AlphaFoldDB" id="A0A930L8U9"/>
<dbReference type="EMBL" id="JABZXR010000073">
    <property type="protein sequence ID" value="MBF1664696.1"/>
    <property type="molecule type" value="Genomic_DNA"/>
</dbReference>
<dbReference type="Gene3D" id="3.30.420.40">
    <property type="match status" value="1"/>
</dbReference>
<organism evidence="2 3">
    <name type="scientific">Rothia mucilaginosa</name>
    <dbReference type="NCBI Taxonomy" id="43675"/>
    <lineage>
        <taxon>Bacteria</taxon>
        <taxon>Bacillati</taxon>
        <taxon>Actinomycetota</taxon>
        <taxon>Actinomycetes</taxon>
        <taxon>Micrococcales</taxon>
        <taxon>Micrococcaceae</taxon>
        <taxon>Rothia</taxon>
    </lineage>
</organism>
<evidence type="ECO:0000313" key="3">
    <source>
        <dbReference type="Proteomes" id="UP000756427"/>
    </source>
</evidence>
<dbReference type="InterPro" id="IPR043129">
    <property type="entry name" value="ATPase_NBD"/>
</dbReference>
<evidence type="ECO:0000259" key="1">
    <source>
        <dbReference type="Pfam" id="PF21522"/>
    </source>
</evidence>
<dbReference type="InterPro" id="IPR049067">
    <property type="entry name" value="MreB-like_C"/>
</dbReference>
<dbReference type="RefSeq" id="WP_303976540.1">
    <property type="nucleotide sequence ID" value="NZ_JABZXR010000073.1"/>
</dbReference>
<feature type="domain" description="Actin homologue MreB-like C-terminal" evidence="1">
    <location>
        <begin position="226"/>
        <end position="345"/>
    </location>
</feature>
<comment type="caution">
    <text evidence="2">The sequence shown here is derived from an EMBL/GenBank/DDBJ whole genome shotgun (WGS) entry which is preliminary data.</text>
</comment>
<dbReference type="SUPFAM" id="SSF53067">
    <property type="entry name" value="Actin-like ATPase domain"/>
    <property type="match status" value="1"/>
</dbReference>
<accession>A0A930L8U9</accession>
<gene>
    <name evidence="2" type="ORF">HXO64_09210</name>
</gene>
<dbReference type="Proteomes" id="UP000756427">
    <property type="component" value="Unassembled WGS sequence"/>
</dbReference>
<name>A0A930L8U9_9MICC</name>
<evidence type="ECO:0000313" key="2">
    <source>
        <dbReference type="EMBL" id="MBF1664696.1"/>
    </source>
</evidence>
<reference evidence="2" key="1">
    <citation type="submission" date="2020-04" db="EMBL/GenBank/DDBJ databases">
        <title>Deep metagenomics examines the oral microbiome during advanced dental caries in children, revealing novel taxa and co-occurrences with host molecules.</title>
        <authorList>
            <person name="Baker J.L."/>
            <person name="Morton J.T."/>
            <person name="Dinis M."/>
            <person name="Alvarez R."/>
            <person name="Tran N.C."/>
            <person name="Knight R."/>
            <person name="Edlund A."/>
        </authorList>
    </citation>
    <scope>NUCLEOTIDE SEQUENCE</scope>
    <source>
        <strain evidence="2">JCVI_44_bin.2</strain>
    </source>
</reference>
<proteinExistence type="predicted"/>
<dbReference type="Pfam" id="PF21522">
    <property type="entry name" value="MreB-like_C"/>
    <property type="match status" value="1"/>
</dbReference>
<sequence length="397" mass="42183">MSEQNPTKVQARLVIDFGNSETRVAVLVNGKASPVTILPNAFAAIGDDYVIPDQYVAEEINGKPNELRSIILRAPQGLAAGEPTHLYAAGPLADREFGMSSTRPNSAIATKAQSETTLWSFHYALYIGRELVAKLLRKKPDALEITWDVTLLAPPSETGKGDVFKKIFTLTKSVEVVAPERISIPIKVGDVSIISEGLAGFSAAVFTPAGGTVADYADCVEDPIIVLDFGAGTSDVMFIKKLSPITSASASYPKGGNAIASLVTKFVQQEYGRALSREAAAEAVLTGTIRSGAKRKDVTAQINAARNEVADDIANGIKGTFEANRFAPDEFAYLLVIGGGAVQVGGTESLAESVVRKIRAFAPDIELLPVKDGTNLRTLNIEGAINFARFAEKNAKK</sequence>